<dbReference type="Proteomes" id="UP000321408">
    <property type="component" value="Chromosome"/>
</dbReference>
<keyword evidence="1" id="KW-0378">Hydrolase</keyword>
<dbReference type="Pfam" id="PF18958">
    <property type="entry name" value="DUF5700"/>
    <property type="match status" value="1"/>
</dbReference>
<protein>
    <submittedName>
        <fullName evidence="1">DUF5700 domain-containing putative Zn-dependent protease</fullName>
    </submittedName>
</protein>
<reference evidence="1 2" key="2">
    <citation type="journal article" date="2024" name="Int. J. Syst. Evol. Microbiol.">
        <title>Promethearchaeum syntrophicum gen. nov., sp. nov., an anaerobic, obligately syntrophic archaeon, the first isolate of the lineage 'Asgard' archaea, and proposal of the new archaeal phylum Promethearchaeota phyl. nov. and kingdom Promethearchaeati regn. nov.</title>
        <authorList>
            <person name="Imachi H."/>
            <person name="Nobu M.K."/>
            <person name="Kato S."/>
            <person name="Takaki Y."/>
            <person name="Miyazaki M."/>
            <person name="Miyata M."/>
            <person name="Ogawara M."/>
            <person name="Saito Y."/>
            <person name="Sakai S."/>
            <person name="Tahara Y.O."/>
            <person name="Takano Y."/>
            <person name="Tasumi E."/>
            <person name="Uematsu K."/>
            <person name="Yoshimura T."/>
            <person name="Itoh T."/>
            <person name="Ohkuma M."/>
            <person name="Takai K."/>
        </authorList>
    </citation>
    <scope>NUCLEOTIDE SEQUENCE [LARGE SCALE GENOMIC DNA]</scope>
    <source>
        <strain evidence="1 2">MK-D1</strain>
    </source>
</reference>
<sequence>MEKSIKETISYESSTIERMISLCKQIKNGENKIKIKEELDALLESPDYKIEFARYNGRVSKEDFRDYLLNFFSLNPEEIQNEDLKVRYEHFKYFFDNIELYISNIDKIHEIFSITTLEEQKKIAQIGLPEDLELGNITFLFTIGVGMSFGWPYCDEKLGNFIHFDFIQLFKQFSIEEIHSFIAHEIHHIGVNQLHDKIDTASISLEQLFYLLFSGEGLAVKYCNNAEGILSKRFNSDITPNLGLDPFSWEYLNNDFQNTFKAFKEHLEQIRSGEISNQEELMGLFHKYWMNAHTDEQDRSDSPQLKQSRFYSFGNELWGTIQDVFGKSKVYWLFDHLSDFAHTFNEALEISGKSEYKIPL</sequence>
<dbReference type="AlphaFoldDB" id="A0A5B9D905"/>
<dbReference type="InterPro" id="IPR043754">
    <property type="entry name" value="DUF5700"/>
</dbReference>
<name>A0A5B9D905_9ARCH</name>
<gene>
    <name evidence="1" type="ORF">DSAG12_01430</name>
</gene>
<keyword evidence="2" id="KW-1185">Reference proteome</keyword>
<evidence type="ECO:0000313" key="1">
    <source>
        <dbReference type="EMBL" id="QEE15604.1"/>
    </source>
</evidence>
<dbReference type="KEGG" id="psyt:DSAG12_01430"/>
<dbReference type="GeneID" id="41329425"/>
<organism evidence="1 2">
    <name type="scientific">Promethearchaeum syntrophicum</name>
    <dbReference type="NCBI Taxonomy" id="2594042"/>
    <lineage>
        <taxon>Archaea</taxon>
        <taxon>Promethearchaeati</taxon>
        <taxon>Promethearchaeota</taxon>
        <taxon>Promethearchaeia</taxon>
        <taxon>Promethearchaeales</taxon>
        <taxon>Promethearchaeaceae</taxon>
        <taxon>Promethearchaeum</taxon>
    </lineage>
</organism>
<keyword evidence="1" id="KW-0645">Protease</keyword>
<dbReference type="EMBL" id="CP042905">
    <property type="protein sequence ID" value="QEE15604.1"/>
    <property type="molecule type" value="Genomic_DNA"/>
</dbReference>
<proteinExistence type="predicted"/>
<accession>A0A5B9D905</accession>
<reference evidence="1 2" key="1">
    <citation type="journal article" date="2020" name="Nature">
        <title>Isolation of an archaeon at the prokaryote-eukaryote interface.</title>
        <authorList>
            <person name="Imachi H."/>
            <person name="Nobu M.K."/>
            <person name="Nakahara N."/>
            <person name="Morono Y."/>
            <person name="Ogawara M."/>
            <person name="Takaki Y."/>
            <person name="Takano Y."/>
            <person name="Uematsu K."/>
            <person name="Ikuta T."/>
            <person name="Ito M."/>
            <person name="Matsui Y."/>
            <person name="Miyazaki M."/>
            <person name="Murata K."/>
            <person name="Saito Y."/>
            <person name="Sakai S."/>
            <person name="Song C."/>
            <person name="Tasumi E."/>
            <person name="Yamanaka Y."/>
            <person name="Yamaguchi T."/>
            <person name="Kamagata Y."/>
            <person name="Tamaki H."/>
            <person name="Takai K."/>
        </authorList>
    </citation>
    <scope>NUCLEOTIDE SEQUENCE [LARGE SCALE GENOMIC DNA]</scope>
    <source>
        <strain evidence="1 2">MK-D1</strain>
    </source>
</reference>
<dbReference type="RefSeq" id="WP_147662507.1">
    <property type="nucleotide sequence ID" value="NZ_CP042905.2"/>
</dbReference>
<evidence type="ECO:0000313" key="2">
    <source>
        <dbReference type="Proteomes" id="UP000321408"/>
    </source>
</evidence>